<dbReference type="PANTHER" id="PTHR11371">
    <property type="entry name" value="DEOXYRIBONUCLEASE"/>
    <property type="match status" value="1"/>
</dbReference>
<evidence type="ECO:0000256" key="2">
    <source>
        <dbReference type="SAM" id="SignalP"/>
    </source>
</evidence>
<feature type="signal peptide" evidence="2">
    <location>
        <begin position="1"/>
        <end position="18"/>
    </location>
</feature>
<reference evidence="3 4" key="1">
    <citation type="submission" date="2014-08" db="EMBL/GenBank/DDBJ databases">
        <authorList>
            <person name="Kuleshov K."/>
            <person name="Dedkov V."/>
            <person name="Markelov M."/>
            <person name="Pimkina E."/>
        </authorList>
    </citation>
    <scope>NUCLEOTIDE SEQUENCE [LARGE SCALE GENOMIC DNA]</scope>
    <source>
        <strain evidence="4">TOA</strain>
    </source>
</reference>
<dbReference type="EMBL" id="CP033021">
    <property type="protein sequence ID" value="AYN65158.1"/>
    <property type="molecule type" value="Genomic_DNA"/>
</dbReference>
<dbReference type="Gene3D" id="3.60.10.10">
    <property type="entry name" value="Endonuclease/exonuclease/phosphatase"/>
    <property type="match status" value="2"/>
</dbReference>
<evidence type="ECO:0000313" key="4">
    <source>
        <dbReference type="Proteomes" id="UP000029712"/>
    </source>
</evidence>
<dbReference type="PANTHER" id="PTHR11371:SF31">
    <property type="entry name" value="EXTRACELLULAR NUCLEASE"/>
    <property type="match status" value="1"/>
</dbReference>
<reference evidence="3 4" key="2">
    <citation type="submission" date="2018-10" db="EMBL/GenBank/DDBJ databases">
        <title>Detection and isolation of Mycoplasma hominis as a predominant microorganism from pelvic cavity of patient with salpingitis and tubo-ovarian abscess.</title>
        <authorList>
            <person name="Guschin A.E."/>
            <person name="Khayrullina G.A."/>
            <person name="Rakovskaya I.V."/>
            <person name="Shelenkov A.A."/>
            <person name="Shagin D.A."/>
        </authorList>
    </citation>
    <scope>NUCLEOTIDE SEQUENCE [LARGE SCALE GENOMIC DNA]</scope>
    <source>
        <strain evidence="4">TOA</strain>
    </source>
</reference>
<evidence type="ECO:0000313" key="3">
    <source>
        <dbReference type="EMBL" id="AYN65158.1"/>
    </source>
</evidence>
<feature type="compositionally biased region" description="Polar residues" evidence="1">
    <location>
        <begin position="41"/>
        <end position="81"/>
    </location>
</feature>
<dbReference type="OrthoDB" id="403989at2"/>
<dbReference type="RefSeq" id="WP_036439064.1">
    <property type="nucleotide sequence ID" value="NZ_CP033021.1"/>
</dbReference>
<proteinExistence type="predicted"/>
<dbReference type="AlphaFoldDB" id="A0A454C907"/>
<dbReference type="Proteomes" id="UP000029712">
    <property type="component" value="Chromosome"/>
</dbReference>
<organism evidence="3 4">
    <name type="scientific">Metamycoplasma hominis</name>
    <name type="common">Mycoplasma hominis</name>
    <dbReference type="NCBI Taxonomy" id="2098"/>
    <lineage>
        <taxon>Bacteria</taxon>
        <taxon>Bacillati</taxon>
        <taxon>Mycoplasmatota</taxon>
        <taxon>Mycoplasmoidales</taxon>
        <taxon>Metamycoplasmataceae</taxon>
        <taxon>Metamycoplasma</taxon>
    </lineage>
</organism>
<feature type="chain" id="PRO_5019516880" evidence="2">
    <location>
        <begin position="19"/>
        <end position="490"/>
    </location>
</feature>
<dbReference type="SUPFAM" id="SSF56219">
    <property type="entry name" value="DNase I-like"/>
    <property type="match status" value="1"/>
</dbReference>
<gene>
    <name evidence="3" type="ORF">KN71_000280</name>
</gene>
<feature type="region of interest" description="Disordered" evidence="1">
    <location>
        <begin position="35"/>
        <end position="130"/>
    </location>
</feature>
<protein>
    <submittedName>
        <fullName evidence="3">Uncharacterized protein</fullName>
    </submittedName>
</protein>
<dbReference type="InterPro" id="IPR036691">
    <property type="entry name" value="Endo/exonu/phosph_ase_sf"/>
</dbReference>
<name>A0A454C907_METHO</name>
<feature type="compositionally biased region" description="Basic and acidic residues" evidence="1">
    <location>
        <begin position="98"/>
        <end position="125"/>
    </location>
</feature>
<evidence type="ECO:0000256" key="1">
    <source>
        <dbReference type="SAM" id="MobiDB-lite"/>
    </source>
</evidence>
<accession>A0A454C907</accession>
<keyword evidence="2" id="KW-0732">Signal</keyword>
<sequence length="490" mass="55938">MAKKKVLFKIFAMGTILAGGVFSLNSCIFKTSHTENKDNSFENNTNNGQSNQHDLGTEDNNSRNLIVPESNNKPENDSIPQPESKPNIIPEPKPAPKIKPEIKPEPTPKPAPEIKPEPNENDYNKANHNQTHFVRPPFIAKFKIKNTDFSIATIFNHLDSPGTRKKGEYIEPKPSILLADSSNRQSDLNKQGAQEVSEFLGLIDVINENKDLANFVIYGGDTNIKNENFYLARKYPENIQFTLDRDLKLKKYDQKFLTSLGTSGKYSEQYDKMFFINQLPNTFKPKIITNGLLPYKVDIYRTFNDVISKAELEKLKGWKSKKNDKSTIRSQISDHAPVFTDVVFSNPIETLKVNEALRKNQTLSKEQNTIRIAHWNILNFGGPNQDAKTMAIATTIYKSGFDIIGLTEINDGRGNYVQNIVKLLNKYAGKERYKFVLQNKKDTNIRPEYLQSNKFGKAQQEQVAVIYDSQNFEFVSSRSYLKPIKYYKDN</sequence>